<proteinExistence type="predicted"/>
<gene>
    <name evidence="2" type="ORF">PV04_00474</name>
</gene>
<keyword evidence="3" id="KW-1185">Reference proteome</keyword>
<evidence type="ECO:0000313" key="3">
    <source>
        <dbReference type="Proteomes" id="UP000054266"/>
    </source>
</evidence>
<dbReference type="EMBL" id="KN846956">
    <property type="protein sequence ID" value="KIW72268.1"/>
    <property type="molecule type" value="Genomic_DNA"/>
</dbReference>
<reference evidence="2 3" key="1">
    <citation type="submission" date="2015-01" db="EMBL/GenBank/DDBJ databases">
        <title>The Genome Sequence of Capronia semiimmersa CBS27337.</title>
        <authorList>
            <consortium name="The Broad Institute Genomics Platform"/>
            <person name="Cuomo C."/>
            <person name="de Hoog S."/>
            <person name="Gorbushina A."/>
            <person name="Stielow B."/>
            <person name="Teixiera M."/>
            <person name="Abouelleil A."/>
            <person name="Chapman S.B."/>
            <person name="Priest M."/>
            <person name="Young S.K."/>
            <person name="Wortman J."/>
            <person name="Nusbaum C."/>
            <person name="Birren B."/>
        </authorList>
    </citation>
    <scope>NUCLEOTIDE SEQUENCE [LARGE SCALE GENOMIC DNA]</scope>
    <source>
        <strain evidence="2 3">CBS 27337</strain>
    </source>
</reference>
<dbReference type="Proteomes" id="UP000054266">
    <property type="component" value="Unassembled WGS sequence"/>
</dbReference>
<dbReference type="HOGENOM" id="CLU_533151_0_0_1"/>
<feature type="region of interest" description="Disordered" evidence="1">
    <location>
        <begin position="19"/>
        <end position="41"/>
    </location>
</feature>
<name>A0A0D2FUZ0_9EURO</name>
<evidence type="ECO:0000256" key="1">
    <source>
        <dbReference type="SAM" id="MobiDB-lite"/>
    </source>
</evidence>
<protein>
    <submittedName>
        <fullName evidence="2">Uncharacterized protein</fullName>
    </submittedName>
</protein>
<feature type="region of interest" description="Disordered" evidence="1">
    <location>
        <begin position="419"/>
        <end position="438"/>
    </location>
</feature>
<accession>A0A0D2FUZ0</accession>
<sequence length="511" mass="56472">MHGHVRAIFFHCAVPASRKRQTMRGTSKSHSTRVPQPSLRPHRAGTEMAAVQQPQAAATDYFQNQFPPPAPGEQVFWKDGFDINNTTAVTKRQLSMVGPTSPAQSVTSRVSSAKRLLDTLTESDEECPDSGSESDQPLYSAAVESYLGLKEPTVEDFKPCEPGRSSIRPSKPRQISFEDAKADVAEIWPFTEVKAVRVKKASLTAVDRDKWPLATVKPAVVIPEEDHLLKLNLQAISPDKSPEDRLQEAENLLIQFQSAYKTRSMSVHELERQVDDQASQLKESEIWSESLGRRMMSLTARISEQESAILQLGQELGKEKERRREEEEEAIMHKLDGLTRVYPPVTEETNRRMSTMPAINRSQSSFNNSETARGESVSYAAPRYARHSSSASNGSFPNGQGYQRRLSFFARVFRQGSESSSSASASGTDSPPQSRLSSFSSRASTFIHANQSKIAVVADKGIDSALIGRVKALEDVKTEVGILRQKLESLELALSTLHDFPPAGTVDVVLS</sequence>
<dbReference type="AlphaFoldDB" id="A0A0D2FUZ0"/>
<organism evidence="2 3">
    <name type="scientific">Phialophora macrospora</name>
    <dbReference type="NCBI Taxonomy" id="1851006"/>
    <lineage>
        <taxon>Eukaryota</taxon>
        <taxon>Fungi</taxon>
        <taxon>Dikarya</taxon>
        <taxon>Ascomycota</taxon>
        <taxon>Pezizomycotina</taxon>
        <taxon>Eurotiomycetes</taxon>
        <taxon>Chaetothyriomycetidae</taxon>
        <taxon>Chaetothyriales</taxon>
        <taxon>Herpotrichiellaceae</taxon>
        <taxon>Phialophora</taxon>
    </lineage>
</organism>
<feature type="compositionally biased region" description="Polar residues" evidence="1">
    <location>
        <begin position="23"/>
        <end position="35"/>
    </location>
</feature>
<evidence type="ECO:0000313" key="2">
    <source>
        <dbReference type="EMBL" id="KIW72268.1"/>
    </source>
</evidence>